<name>A0A6P2C605_9ACTN</name>
<dbReference type="OrthoDB" id="3343588at2"/>
<organism evidence="1 2">
    <name type="scientific">Trebonia kvetii</name>
    <dbReference type="NCBI Taxonomy" id="2480626"/>
    <lineage>
        <taxon>Bacteria</taxon>
        <taxon>Bacillati</taxon>
        <taxon>Actinomycetota</taxon>
        <taxon>Actinomycetes</taxon>
        <taxon>Streptosporangiales</taxon>
        <taxon>Treboniaceae</taxon>
        <taxon>Trebonia</taxon>
    </lineage>
</organism>
<gene>
    <name evidence="1" type="ORF">EAS64_00195</name>
</gene>
<protein>
    <submittedName>
        <fullName evidence="1">DUF2384 domain-containing protein</fullName>
    </submittedName>
</protein>
<evidence type="ECO:0000313" key="2">
    <source>
        <dbReference type="Proteomes" id="UP000460272"/>
    </source>
</evidence>
<accession>A0A6P2C605</accession>
<reference evidence="1 2" key="1">
    <citation type="submission" date="2018-11" db="EMBL/GenBank/DDBJ databases">
        <title>Trebonia kvetii gen.nov., sp.nov., a novel acidophilic actinobacterium, and proposal of the new actinobacterial family Treboniaceae fam. nov.</title>
        <authorList>
            <person name="Rapoport D."/>
            <person name="Sagova-Mareckova M."/>
            <person name="Sedlacek I."/>
            <person name="Provaznik J."/>
            <person name="Kralova S."/>
            <person name="Pavlinic D."/>
            <person name="Benes V."/>
            <person name="Kopecky J."/>
        </authorList>
    </citation>
    <scope>NUCLEOTIDE SEQUENCE [LARGE SCALE GENOMIC DNA]</scope>
    <source>
        <strain evidence="1 2">15Tr583</strain>
    </source>
</reference>
<proteinExistence type="predicted"/>
<keyword evidence="2" id="KW-1185">Reference proteome</keyword>
<dbReference type="AlphaFoldDB" id="A0A6P2C605"/>
<dbReference type="EMBL" id="RPFW01000001">
    <property type="protein sequence ID" value="TVZ05935.1"/>
    <property type="molecule type" value="Genomic_DNA"/>
</dbReference>
<dbReference type="Proteomes" id="UP000460272">
    <property type="component" value="Unassembled WGS sequence"/>
</dbReference>
<evidence type="ECO:0000313" key="1">
    <source>
        <dbReference type="EMBL" id="TVZ05935.1"/>
    </source>
</evidence>
<comment type="caution">
    <text evidence="1">The sequence shown here is derived from an EMBL/GenBank/DDBJ whole genome shotgun (WGS) entry which is preliminary data.</text>
</comment>
<sequence>MGARRLGHLRRAGTGLGELPQRLERLLRILSKLGADQMVVSETHVDPAQEMVFGSTAQLLALAGRGNAAPEGWARAWLDEPVPALRGLTPRGAAASDDQMDVFRIESLLRQFEYQAGLAEAAGFAGMDVARLRTELNI</sequence>